<organism evidence="2 3">
    <name type="scientific">Dracunculus medinensis</name>
    <name type="common">Guinea worm</name>
    <dbReference type="NCBI Taxonomy" id="318479"/>
    <lineage>
        <taxon>Eukaryota</taxon>
        <taxon>Metazoa</taxon>
        <taxon>Ecdysozoa</taxon>
        <taxon>Nematoda</taxon>
        <taxon>Chromadorea</taxon>
        <taxon>Rhabditida</taxon>
        <taxon>Spirurina</taxon>
        <taxon>Dracunculoidea</taxon>
        <taxon>Dracunculidae</taxon>
        <taxon>Dracunculus</taxon>
    </lineage>
</organism>
<dbReference type="Proteomes" id="UP000038040">
    <property type="component" value="Unplaced"/>
</dbReference>
<evidence type="ECO:0000313" key="2">
    <source>
        <dbReference type="Proteomes" id="UP000038040"/>
    </source>
</evidence>
<reference evidence="3" key="1">
    <citation type="submission" date="2017-02" db="UniProtKB">
        <authorList>
            <consortium name="WormBaseParasite"/>
        </authorList>
    </citation>
    <scope>IDENTIFICATION</scope>
</reference>
<sequence>LETRINRCFRTICRDWIQECHLFCDPLKIDVSFFSVSINFVIGILQFFDRSKL</sequence>
<dbReference type="WBParaSite" id="DME_0000668601-mRNA-1">
    <property type="protein sequence ID" value="DME_0000668601-mRNA-1"/>
    <property type="gene ID" value="DME_0000668601"/>
</dbReference>
<accession>A0A0N4UGQ2</accession>
<protein>
    <submittedName>
        <fullName evidence="3">Transposase</fullName>
    </submittedName>
</protein>
<dbReference type="AlphaFoldDB" id="A0A0N4UGQ2"/>
<name>A0A0N4UGQ2_DRAME</name>
<evidence type="ECO:0000313" key="3">
    <source>
        <dbReference type="WBParaSite" id="DME_0000668601-mRNA-1"/>
    </source>
</evidence>
<feature type="transmembrane region" description="Helical" evidence="1">
    <location>
        <begin position="31"/>
        <end position="48"/>
    </location>
</feature>
<keyword evidence="1" id="KW-0472">Membrane</keyword>
<keyword evidence="1" id="KW-0812">Transmembrane</keyword>
<keyword evidence="1" id="KW-1133">Transmembrane helix</keyword>
<evidence type="ECO:0000256" key="1">
    <source>
        <dbReference type="SAM" id="Phobius"/>
    </source>
</evidence>
<proteinExistence type="predicted"/>